<dbReference type="InterPro" id="IPR036271">
    <property type="entry name" value="Tet_transcr_reg_TetR-rel_C_sf"/>
</dbReference>
<evidence type="ECO:0000256" key="1">
    <source>
        <dbReference type="ARBA" id="ARBA00023015"/>
    </source>
</evidence>
<evidence type="ECO:0000313" key="6">
    <source>
        <dbReference type="EMBL" id="SEE12013.1"/>
    </source>
</evidence>
<dbReference type="InterPro" id="IPR001647">
    <property type="entry name" value="HTH_TetR"/>
</dbReference>
<organism evidence="6 7">
    <name type="scientific">Ruania alba</name>
    <dbReference type="NCBI Taxonomy" id="648782"/>
    <lineage>
        <taxon>Bacteria</taxon>
        <taxon>Bacillati</taxon>
        <taxon>Actinomycetota</taxon>
        <taxon>Actinomycetes</taxon>
        <taxon>Micrococcales</taxon>
        <taxon>Ruaniaceae</taxon>
        <taxon>Ruania</taxon>
    </lineage>
</organism>
<keyword evidence="7" id="KW-1185">Reference proteome</keyword>
<evidence type="ECO:0000256" key="3">
    <source>
        <dbReference type="ARBA" id="ARBA00023163"/>
    </source>
</evidence>
<dbReference type="SUPFAM" id="SSF48498">
    <property type="entry name" value="Tetracyclin repressor-like, C-terminal domain"/>
    <property type="match status" value="1"/>
</dbReference>
<evidence type="ECO:0000313" key="7">
    <source>
        <dbReference type="Proteomes" id="UP000199220"/>
    </source>
</evidence>
<dbReference type="InterPro" id="IPR050109">
    <property type="entry name" value="HTH-type_TetR-like_transc_reg"/>
</dbReference>
<dbReference type="STRING" id="648782.SAMN04488554_1573"/>
<dbReference type="AlphaFoldDB" id="A0A1H5G8F6"/>
<dbReference type="EMBL" id="FNTX01000001">
    <property type="protein sequence ID" value="SEE12013.1"/>
    <property type="molecule type" value="Genomic_DNA"/>
</dbReference>
<name>A0A1H5G8F6_9MICO</name>
<dbReference type="GO" id="GO:0000976">
    <property type="term" value="F:transcription cis-regulatory region binding"/>
    <property type="evidence" value="ECO:0007669"/>
    <property type="project" value="TreeGrafter"/>
</dbReference>
<evidence type="ECO:0000259" key="5">
    <source>
        <dbReference type="PROSITE" id="PS50977"/>
    </source>
</evidence>
<evidence type="ECO:0000256" key="4">
    <source>
        <dbReference type="PROSITE-ProRule" id="PRU00335"/>
    </source>
</evidence>
<dbReference type="PROSITE" id="PS50977">
    <property type="entry name" value="HTH_TETR_2"/>
    <property type="match status" value="1"/>
</dbReference>
<dbReference type="Pfam" id="PF16859">
    <property type="entry name" value="TetR_C_11"/>
    <property type="match status" value="1"/>
</dbReference>
<keyword evidence="1" id="KW-0805">Transcription regulation</keyword>
<reference evidence="7" key="1">
    <citation type="submission" date="2016-10" db="EMBL/GenBank/DDBJ databases">
        <authorList>
            <person name="Varghese N."/>
            <person name="Submissions S."/>
        </authorList>
    </citation>
    <scope>NUCLEOTIDE SEQUENCE [LARGE SCALE GENOMIC DNA]</scope>
    <source>
        <strain evidence="7">DSM 21368</strain>
    </source>
</reference>
<sequence>MEQATAVRRPGRPRAEGLDERILDAVLELIDRGGDVTVNAVVAGSGVSRAALYRRWPSMTELMAAALDRGRAAIEVDLSGDIKDAIVQVMFGDPRTARGQGYTERRFRTRVALVMENPELQRAYWTSHVHRRREAIHAALQEAVRRGDLRPDLDIDACIDLINGVFYYQVVVRGASVDAPTTIARCREAFEVAWRGMSR</sequence>
<proteinExistence type="predicted"/>
<accession>A0A1H5G8F6</accession>
<feature type="DNA-binding region" description="H-T-H motif" evidence="4">
    <location>
        <begin position="37"/>
        <end position="56"/>
    </location>
</feature>
<keyword evidence="3" id="KW-0804">Transcription</keyword>
<dbReference type="Gene3D" id="1.10.10.60">
    <property type="entry name" value="Homeodomain-like"/>
    <property type="match status" value="1"/>
</dbReference>
<dbReference type="SUPFAM" id="SSF46689">
    <property type="entry name" value="Homeodomain-like"/>
    <property type="match status" value="1"/>
</dbReference>
<dbReference type="PANTHER" id="PTHR30055">
    <property type="entry name" value="HTH-TYPE TRANSCRIPTIONAL REGULATOR RUTR"/>
    <property type="match status" value="1"/>
</dbReference>
<dbReference type="Gene3D" id="1.10.357.10">
    <property type="entry name" value="Tetracycline Repressor, domain 2"/>
    <property type="match status" value="1"/>
</dbReference>
<dbReference type="Pfam" id="PF00440">
    <property type="entry name" value="TetR_N"/>
    <property type="match status" value="1"/>
</dbReference>
<protein>
    <submittedName>
        <fullName evidence="6">DNA-binding transcriptional regulator, AcrR family</fullName>
    </submittedName>
</protein>
<dbReference type="Proteomes" id="UP000199220">
    <property type="component" value="Unassembled WGS sequence"/>
</dbReference>
<dbReference type="InterPro" id="IPR011075">
    <property type="entry name" value="TetR_C"/>
</dbReference>
<dbReference type="GO" id="GO:0003700">
    <property type="term" value="F:DNA-binding transcription factor activity"/>
    <property type="evidence" value="ECO:0007669"/>
    <property type="project" value="TreeGrafter"/>
</dbReference>
<dbReference type="InterPro" id="IPR009057">
    <property type="entry name" value="Homeodomain-like_sf"/>
</dbReference>
<dbReference type="PANTHER" id="PTHR30055:SF148">
    <property type="entry name" value="TETR-FAMILY TRANSCRIPTIONAL REGULATOR"/>
    <property type="match status" value="1"/>
</dbReference>
<gene>
    <name evidence="6" type="ORF">SAMN04488554_1573</name>
</gene>
<feature type="domain" description="HTH tetR-type" evidence="5">
    <location>
        <begin position="16"/>
        <end position="74"/>
    </location>
</feature>
<evidence type="ECO:0000256" key="2">
    <source>
        <dbReference type="ARBA" id="ARBA00023125"/>
    </source>
</evidence>
<dbReference type="RefSeq" id="WP_245708719.1">
    <property type="nucleotide sequence ID" value="NZ_FNTX01000001.1"/>
</dbReference>
<keyword evidence="2 4" id="KW-0238">DNA-binding</keyword>